<organism evidence="1 2">
    <name type="scientific">Lentilactobacillus terminaliae</name>
    <dbReference type="NCBI Taxonomy" id="3003483"/>
    <lineage>
        <taxon>Bacteria</taxon>
        <taxon>Bacillati</taxon>
        <taxon>Bacillota</taxon>
        <taxon>Bacilli</taxon>
        <taxon>Lactobacillales</taxon>
        <taxon>Lactobacillaceae</taxon>
        <taxon>Lentilactobacillus</taxon>
    </lineage>
</organism>
<protein>
    <submittedName>
        <fullName evidence="1">Class I SAM-dependent methyltransferase</fullName>
        <ecNumber evidence="1">2.1.1.-</ecNumber>
    </submittedName>
</protein>
<proteinExistence type="predicted"/>
<keyword evidence="2" id="KW-1185">Reference proteome</keyword>
<name>A0ACD5DD34_9LACO</name>
<evidence type="ECO:0000313" key="2">
    <source>
        <dbReference type="Proteomes" id="UP001149860"/>
    </source>
</evidence>
<dbReference type="EMBL" id="CP168151">
    <property type="protein sequence ID" value="XFD39079.1"/>
    <property type="molecule type" value="Genomic_DNA"/>
</dbReference>
<reference evidence="1" key="1">
    <citation type="submission" date="2024-08" db="EMBL/GenBank/DDBJ databases">
        <title>Lentilactobacillus sp. nov., isolated from tree bark.</title>
        <authorList>
            <person name="Phuengjayaem S."/>
            <person name="Tanasupawat S."/>
        </authorList>
    </citation>
    <scope>NUCLEOTIDE SEQUENCE</scope>
    <source>
        <strain evidence="1">SPB1-3</strain>
    </source>
</reference>
<dbReference type="Proteomes" id="UP001149860">
    <property type="component" value="Chromosome"/>
</dbReference>
<gene>
    <name evidence="1" type="ORF">O0236_006490</name>
</gene>
<sequence length="190" mass="20952">MFILFGALYLYTSLIGKYKSIKRLVTSLNLNSESKILDLGTGHGAFLIEIARKLKEPGKVFALDIWNRGDQSGNSIGETQQNIQSLGLASVSELVTGDMTKLSFEDNYFDYVVASLSIHNVKPKSSREKAIDEAYRVLKPGGKIVVLDIEHVKEYQNRLKHLGVSDIHIAHAGINGMYGALSTKILIATK</sequence>
<keyword evidence="1" id="KW-0489">Methyltransferase</keyword>
<keyword evidence="1" id="KW-0808">Transferase</keyword>
<accession>A0ACD5DD34</accession>
<dbReference type="EC" id="2.1.1.-" evidence="1"/>
<evidence type="ECO:0000313" key="1">
    <source>
        <dbReference type="EMBL" id="XFD39079.1"/>
    </source>
</evidence>